<accession>A0A8J3J8T9</accession>
<dbReference type="Pfam" id="PF14099">
    <property type="entry name" value="Polysacc_lyase"/>
    <property type="match status" value="1"/>
</dbReference>
<proteinExistence type="predicted"/>
<keyword evidence="1" id="KW-0732">Signal</keyword>
<sequence length="255" mass="27755">MASRRRILAYGAALAAGTLGAAALPAGAASADTTVFADGFEGTDFGAWTRQRIDGNGAMDLVTDPVLAGAQSARFTVPNDGVSYRSEVAHDAFGFGSYSYEFADLVPSDWVTYQYGTILAQWHGYPLADGSDTNPPLSLIVKETYWQFKVHWLDDTGAVQETTLSLPDVTFGAWNRWRIDVTWSTPDTPGSLRIWLNDNQVASYDGVNNYHQNQEPYFKLGIYRPNWNPAKGIPYPTGGPPVVVYDDAVTVTALG</sequence>
<dbReference type="InterPro" id="IPR025975">
    <property type="entry name" value="Polysacc_lyase"/>
</dbReference>
<name>A0A8J3J8T9_9ACTN</name>
<protein>
    <recommendedName>
        <fullName evidence="4">Polysaccharide lyase</fullName>
    </recommendedName>
</protein>
<reference evidence="2" key="1">
    <citation type="submission" date="2021-01" db="EMBL/GenBank/DDBJ databases">
        <title>Whole genome shotgun sequence of Actinocatenispora rupis NBRC 107355.</title>
        <authorList>
            <person name="Komaki H."/>
            <person name="Tamura T."/>
        </authorList>
    </citation>
    <scope>NUCLEOTIDE SEQUENCE</scope>
    <source>
        <strain evidence="2">NBRC 107355</strain>
    </source>
</reference>
<dbReference type="PROSITE" id="PS51318">
    <property type="entry name" value="TAT"/>
    <property type="match status" value="1"/>
</dbReference>
<comment type="caution">
    <text evidence="2">The sequence shown here is derived from an EMBL/GenBank/DDBJ whole genome shotgun (WGS) entry which is preliminary data.</text>
</comment>
<organism evidence="2 3">
    <name type="scientific">Actinocatenispora rupis</name>
    <dbReference type="NCBI Taxonomy" id="519421"/>
    <lineage>
        <taxon>Bacteria</taxon>
        <taxon>Bacillati</taxon>
        <taxon>Actinomycetota</taxon>
        <taxon>Actinomycetes</taxon>
        <taxon>Micromonosporales</taxon>
        <taxon>Micromonosporaceae</taxon>
        <taxon>Actinocatenispora</taxon>
    </lineage>
</organism>
<dbReference type="RefSeq" id="WP_203658245.1">
    <property type="nucleotide sequence ID" value="NZ_BAAAZM010000009.1"/>
</dbReference>
<gene>
    <name evidence="2" type="ORF">Aru02nite_31560</name>
</gene>
<feature type="signal peptide" evidence="1">
    <location>
        <begin position="1"/>
        <end position="28"/>
    </location>
</feature>
<dbReference type="InterPro" id="IPR006311">
    <property type="entry name" value="TAT_signal"/>
</dbReference>
<dbReference type="Proteomes" id="UP000612808">
    <property type="component" value="Unassembled WGS sequence"/>
</dbReference>
<dbReference type="AlphaFoldDB" id="A0A8J3J8T9"/>
<evidence type="ECO:0000256" key="1">
    <source>
        <dbReference type="SAM" id="SignalP"/>
    </source>
</evidence>
<evidence type="ECO:0008006" key="4">
    <source>
        <dbReference type="Google" id="ProtNLM"/>
    </source>
</evidence>
<evidence type="ECO:0000313" key="3">
    <source>
        <dbReference type="Proteomes" id="UP000612808"/>
    </source>
</evidence>
<evidence type="ECO:0000313" key="2">
    <source>
        <dbReference type="EMBL" id="GID12267.1"/>
    </source>
</evidence>
<feature type="chain" id="PRO_5038766012" description="Polysaccharide lyase" evidence="1">
    <location>
        <begin position="29"/>
        <end position="255"/>
    </location>
</feature>
<dbReference type="Gene3D" id="2.60.120.200">
    <property type="match status" value="1"/>
</dbReference>
<dbReference type="EMBL" id="BOMB01000017">
    <property type="protein sequence ID" value="GID12267.1"/>
    <property type="molecule type" value="Genomic_DNA"/>
</dbReference>
<keyword evidence="3" id="KW-1185">Reference proteome</keyword>